<dbReference type="NCBIfam" id="TIGR02684">
    <property type="entry name" value="dnstrm_HI1420"/>
    <property type="match status" value="1"/>
</dbReference>
<dbReference type="AlphaFoldDB" id="A0A549ST48"/>
<gene>
    <name evidence="1" type="ORF">FM996_11700</name>
</gene>
<accession>A0A549ST48</accession>
<dbReference type="Pfam" id="PF21716">
    <property type="entry name" value="dnstrm_HI1420"/>
    <property type="match status" value="1"/>
</dbReference>
<evidence type="ECO:0000313" key="2">
    <source>
        <dbReference type="Proteomes" id="UP000316781"/>
    </source>
</evidence>
<dbReference type="RefSeq" id="WP_142863162.1">
    <property type="nucleotide sequence ID" value="NZ_VJMF01000044.1"/>
</dbReference>
<dbReference type="InterPro" id="IPR014057">
    <property type="entry name" value="HI1420"/>
</dbReference>
<comment type="caution">
    <text evidence="1">The sequence shown here is derived from an EMBL/GenBank/DDBJ whole genome shotgun (WGS) entry which is preliminary data.</text>
</comment>
<organism evidence="1 2">
    <name type="scientific">Methylosinus sporium</name>
    <dbReference type="NCBI Taxonomy" id="428"/>
    <lineage>
        <taxon>Bacteria</taxon>
        <taxon>Pseudomonadati</taxon>
        <taxon>Pseudomonadota</taxon>
        <taxon>Alphaproteobacteria</taxon>
        <taxon>Hyphomicrobiales</taxon>
        <taxon>Methylocystaceae</taxon>
        <taxon>Methylosinus</taxon>
    </lineage>
</organism>
<dbReference type="EMBL" id="VJMF01000044">
    <property type="protein sequence ID" value="TRL32793.1"/>
    <property type="molecule type" value="Genomic_DNA"/>
</dbReference>
<dbReference type="PANTHER" id="PTHR40275:SF1">
    <property type="entry name" value="SSL7038 PROTEIN"/>
    <property type="match status" value="1"/>
</dbReference>
<name>A0A549ST48_METSR</name>
<dbReference type="GO" id="GO:0003677">
    <property type="term" value="F:DNA binding"/>
    <property type="evidence" value="ECO:0007669"/>
    <property type="project" value="InterPro"/>
</dbReference>
<sequence length="100" mass="10453">MTVPIKTIPYDPAEDLTDDKDQVELLAEAFSSGDQKYIAAALGAVARARGMSTIAEKAGVTRPALYKALSETGDPQLSTLLGVVNALGLKLAVEPLAHTT</sequence>
<protein>
    <submittedName>
        <fullName evidence="1">Putative addiction module antidote protein</fullName>
    </submittedName>
</protein>
<reference evidence="1 2" key="1">
    <citation type="submission" date="2019-07" db="EMBL/GenBank/DDBJ databases">
        <title>Ln-dependent methylotrophs.</title>
        <authorList>
            <person name="Tani A."/>
        </authorList>
    </citation>
    <scope>NUCLEOTIDE SEQUENCE [LARGE SCALE GENOMIC DNA]</scope>
    <source>
        <strain evidence="1 2">SM89A</strain>
    </source>
</reference>
<evidence type="ECO:0000313" key="1">
    <source>
        <dbReference type="EMBL" id="TRL32793.1"/>
    </source>
</evidence>
<dbReference type="SUPFAM" id="SSF47413">
    <property type="entry name" value="lambda repressor-like DNA-binding domains"/>
    <property type="match status" value="1"/>
</dbReference>
<proteinExistence type="predicted"/>
<dbReference type="InterPro" id="IPR010982">
    <property type="entry name" value="Lambda_DNA-bd_dom_sf"/>
</dbReference>
<dbReference type="PANTHER" id="PTHR40275">
    <property type="entry name" value="SSL7038 PROTEIN"/>
    <property type="match status" value="1"/>
</dbReference>
<dbReference type="Proteomes" id="UP000316781">
    <property type="component" value="Unassembled WGS sequence"/>
</dbReference>